<evidence type="ECO:0000256" key="3">
    <source>
        <dbReference type="ARBA" id="ARBA00022691"/>
    </source>
</evidence>
<evidence type="ECO:0000313" key="8">
    <source>
        <dbReference type="EMBL" id="OGC32861.1"/>
    </source>
</evidence>
<dbReference type="Gene3D" id="3.90.120.10">
    <property type="entry name" value="DNA Methylase, subunit A, domain 2"/>
    <property type="match status" value="1"/>
</dbReference>
<dbReference type="PRINTS" id="PR00105">
    <property type="entry name" value="C5METTRFRASE"/>
</dbReference>
<dbReference type="Pfam" id="PF00145">
    <property type="entry name" value="DNA_methylase"/>
    <property type="match status" value="1"/>
</dbReference>
<keyword evidence="4" id="KW-0680">Restriction system</keyword>
<dbReference type="InterPro" id="IPR001525">
    <property type="entry name" value="C5_MeTfrase"/>
</dbReference>
<dbReference type="Gene3D" id="3.40.50.150">
    <property type="entry name" value="Vaccinia Virus protein VP39"/>
    <property type="match status" value="1"/>
</dbReference>
<keyword evidence="2 5" id="KW-0808">Transferase</keyword>
<dbReference type="InterPro" id="IPR050390">
    <property type="entry name" value="C5-Methyltransferase"/>
</dbReference>
<evidence type="ECO:0000256" key="5">
    <source>
        <dbReference type="PROSITE-ProRule" id="PRU01016"/>
    </source>
</evidence>
<evidence type="ECO:0000313" key="9">
    <source>
        <dbReference type="Proteomes" id="UP000177309"/>
    </source>
</evidence>
<dbReference type="GO" id="GO:0003886">
    <property type="term" value="F:DNA (cytosine-5-)-methyltransferase activity"/>
    <property type="evidence" value="ECO:0007669"/>
    <property type="project" value="UniProtKB-EC"/>
</dbReference>
<evidence type="ECO:0000256" key="4">
    <source>
        <dbReference type="ARBA" id="ARBA00022747"/>
    </source>
</evidence>
<name>A0A1F4TJE8_UNCSA</name>
<organism evidence="8 9">
    <name type="scientific">candidate division WOR-1 bacterium RIFOXYC2_FULL_41_25</name>
    <dbReference type="NCBI Taxonomy" id="1802586"/>
    <lineage>
        <taxon>Bacteria</taxon>
        <taxon>Bacillati</taxon>
        <taxon>Saganbacteria</taxon>
    </lineage>
</organism>
<dbReference type="SUPFAM" id="SSF53335">
    <property type="entry name" value="S-adenosyl-L-methionine-dependent methyltransferases"/>
    <property type="match status" value="1"/>
</dbReference>
<feature type="active site" evidence="5">
    <location>
        <position position="70"/>
    </location>
</feature>
<dbReference type="GO" id="GO:0003677">
    <property type="term" value="F:DNA binding"/>
    <property type="evidence" value="ECO:0007669"/>
    <property type="project" value="TreeGrafter"/>
</dbReference>
<dbReference type="GO" id="GO:0009307">
    <property type="term" value="P:DNA restriction-modification system"/>
    <property type="evidence" value="ECO:0007669"/>
    <property type="project" value="UniProtKB-KW"/>
</dbReference>
<accession>A0A1F4TJE8</accession>
<reference evidence="8 9" key="1">
    <citation type="journal article" date="2016" name="Nat. Commun.">
        <title>Thousands of microbial genomes shed light on interconnected biogeochemical processes in an aquifer system.</title>
        <authorList>
            <person name="Anantharaman K."/>
            <person name="Brown C.T."/>
            <person name="Hug L.A."/>
            <person name="Sharon I."/>
            <person name="Castelle C.J."/>
            <person name="Probst A.J."/>
            <person name="Thomas B.C."/>
            <person name="Singh A."/>
            <person name="Wilkins M.J."/>
            <person name="Karaoz U."/>
            <person name="Brodie E.L."/>
            <person name="Williams K.H."/>
            <person name="Hubbard S.S."/>
            <person name="Banfield J.F."/>
        </authorList>
    </citation>
    <scope>NUCLEOTIDE SEQUENCE [LARGE SCALE GENOMIC DNA]</scope>
</reference>
<dbReference type="PANTHER" id="PTHR10629:SF52">
    <property type="entry name" value="DNA (CYTOSINE-5)-METHYLTRANSFERASE 1"/>
    <property type="match status" value="1"/>
</dbReference>
<sequence>MGALLSTIKAKDVEYGIIPVWANDIDPWTCKTYLRNIHSGDESAVACGPIEKINLKAIPDFDALAFGFPCNDFSIVGEQRGFDGKYGPLYSYGVKAIDLNNPKWFIAENVGGLRSANNGAAFKKILQDLENAGEGYTLTPHFYKFEEYNVPQLRHRIVIVGIKKDLGLEFKVPAPVTASKYISVKEAFENPPIPMDASNNEQTRQSESVIERLKHIPPGGNAWYEGIPVHLRLKVKSARMSQIYKRLHPNRPAYTITGSGGGGTHMYHWKENRALTNRERARIQTFPDSFVFEGSKESVRKQIGMAVPPNGAKIILEAVLKTFAGVKYPYVDANCKQFLVQTDDCLQMVLI</sequence>
<dbReference type="EC" id="2.1.1.37" evidence="7"/>
<dbReference type="AlphaFoldDB" id="A0A1F4TJE8"/>
<dbReference type="PANTHER" id="PTHR10629">
    <property type="entry name" value="CYTOSINE-SPECIFIC METHYLTRANSFERASE"/>
    <property type="match status" value="1"/>
</dbReference>
<evidence type="ECO:0000256" key="6">
    <source>
        <dbReference type="RuleBase" id="RU000416"/>
    </source>
</evidence>
<dbReference type="PROSITE" id="PS51679">
    <property type="entry name" value="SAM_MT_C5"/>
    <property type="match status" value="1"/>
</dbReference>
<dbReference type="InterPro" id="IPR018117">
    <property type="entry name" value="C5_DNA_meth_AS"/>
</dbReference>
<dbReference type="GO" id="GO:0032259">
    <property type="term" value="P:methylation"/>
    <property type="evidence" value="ECO:0007669"/>
    <property type="project" value="UniProtKB-KW"/>
</dbReference>
<evidence type="ECO:0000256" key="1">
    <source>
        <dbReference type="ARBA" id="ARBA00022603"/>
    </source>
</evidence>
<dbReference type="InterPro" id="IPR029063">
    <property type="entry name" value="SAM-dependent_MTases_sf"/>
</dbReference>
<keyword evidence="3 5" id="KW-0949">S-adenosyl-L-methionine</keyword>
<comment type="catalytic activity">
    <reaction evidence="7">
        <text>a 2'-deoxycytidine in DNA + S-adenosyl-L-methionine = a 5-methyl-2'-deoxycytidine in DNA + S-adenosyl-L-homocysteine + H(+)</text>
        <dbReference type="Rhea" id="RHEA:13681"/>
        <dbReference type="Rhea" id="RHEA-COMP:11369"/>
        <dbReference type="Rhea" id="RHEA-COMP:11370"/>
        <dbReference type="ChEBI" id="CHEBI:15378"/>
        <dbReference type="ChEBI" id="CHEBI:57856"/>
        <dbReference type="ChEBI" id="CHEBI:59789"/>
        <dbReference type="ChEBI" id="CHEBI:85452"/>
        <dbReference type="ChEBI" id="CHEBI:85454"/>
        <dbReference type="EC" id="2.1.1.37"/>
    </reaction>
</comment>
<gene>
    <name evidence="8" type="ORF">A2462_05940</name>
</gene>
<keyword evidence="1 5" id="KW-0489">Methyltransferase</keyword>
<dbReference type="Proteomes" id="UP000177309">
    <property type="component" value="Unassembled WGS sequence"/>
</dbReference>
<dbReference type="EMBL" id="MEUI01000043">
    <property type="protein sequence ID" value="OGC32861.1"/>
    <property type="molecule type" value="Genomic_DNA"/>
</dbReference>
<comment type="caution">
    <text evidence="8">The sequence shown here is derived from an EMBL/GenBank/DDBJ whole genome shotgun (WGS) entry which is preliminary data.</text>
</comment>
<proteinExistence type="inferred from homology"/>
<comment type="similarity">
    <text evidence="5 6">Belongs to the class I-like SAM-binding methyltransferase superfamily. C5-methyltransferase family.</text>
</comment>
<evidence type="ECO:0000256" key="7">
    <source>
        <dbReference type="RuleBase" id="RU000417"/>
    </source>
</evidence>
<dbReference type="GO" id="GO:0044027">
    <property type="term" value="P:negative regulation of gene expression via chromosomal CpG island methylation"/>
    <property type="evidence" value="ECO:0007669"/>
    <property type="project" value="TreeGrafter"/>
</dbReference>
<protein>
    <recommendedName>
        <fullName evidence="7">Cytosine-specific methyltransferase</fullName>
        <ecNumber evidence="7">2.1.1.37</ecNumber>
    </recommendedName>
</protein>
<dbReference type="PROSITE" id="PS00094">
    <property type="entry name" value="C5_MTASE_1"/>
    <property type="match status" value="1"/>
</dbReference>
<evidence type="ECO:0000256" key="2">
    <source>
        <dbReference type="ARBA" id="ARBA00022679"/>
    </source>
</evidence>
<dbReference type="NCBIfam" id="TIGR00675">
    <property type="entry name" value="dcm"/>
    <property type="match status" value="1"/>
</dbReference>